<gene>
    <name evidence="1" type="ORF">EDC28_101241</name>
</gene>
<dbReference type="AlphaFoldDB" id="A0A3N1PP87"/>
<dbReference type="PANTHER" id="PTHR35370:SF1">
    <property type="entry name" value="TYPE VI SECRETION SYSTEM COMPONENT TSSF1"/>
    <property type="match status" value="1"/>
</dbReference>
<dbReference type="InterPro" id="IPR010272">
    <property type="entry name" value="T6SS_TssF"/>
</dbReference>
<dbReference type="NCBIfam" id="TIGR03359">
    <property type="entry name" value="VI_chp_6"/>
    <property type="match status" value="1"/>
</dbReference>
<dbReference type="PIRSF" id="PIRSF028304">
    <property type="entry name" value="UCP028304"/>
    <property type="match status" value="1"/>
</dbReference>
<proteinExistence type="predicted"/>
<sequence length="604" mass="67395">MDSSTVFRDYFEAELGQLRAQAADFGRDYPAAAKALALSGGRSADPQVELLLQSFAYLTGRLRHQLDQDAALLPNALMAQLYPHLEAPIPSLAIAQLTVGGAIDPQAGNQLLRGRECYAQTQDQQGRNLRCRMSTCFDTALLPVTILDIKQVSPTAYDELSEDRSVNAVISVRLKATGLDPLGSLGLTRLRFCINSEHRHAWPFYDLLALQLAGVATVPAGGQQLCRQDASSLRWLGFDDDEAALATDMVTHPGYRLVQEYFAFPEKFLFFELDALSLEGQHDEFELLLLLQGPVDKKLSLDKALLKLNCVPVVNLFPQRLEPLSLDQSHFEYKLSGDHANHRFLEIYKILSLQAMRPDEPPRSVVPYFSVDGMGQLEEQQYFYTTRRVDSPLRRVPGTELYVSFIDLAFSAQKPNNETLTGRALCTNRRLAEHLRVGDRLFLEGPGPVKQINVASKPTPHQPPVLLGSQPWALVSQLLLNHLSLTNDRYGPSALKSMLRLHLGHASLMGTKQIDAITRLQIAPMVRPITQEGRRVMMEGLHITLTLDRKHFEGASPVLFAEVLRRFFALYASVNTLTELSLETHDTKGKLKTWPPMVGSQIVL</sequence>
<evidence type="ECO:0000313" key="2">
    <source>
        <dbReference type="Proteomes" id="UP000268033"/>
    </source>
</evidence>
<comment type="caution">
    <text evidence="1">The sequence shown here is derived from an EMBL/GenBank/DDBJ whole genome shotgun (WGS) entry which is preliminary data.</text>
</comment>
<dbReference type="STRING" id="584787.GCA_001247655_01834"/>
<dbReference type="EMBL" id="RJUL01000001">
    <property type="protein sequence ID" value="ROQ30555.1"/>
    <property type="molecule type" value="Genomic_DNA"/>
</dbReference>
<dbReference type="PANTHER" id="PTHR35370">
    <property type="entry name" value="CYTOPLASMIC PROTEIN-RELATED-RELATED"/>
    <property type="match status" value="1"/>
</dbReference>
<dbReference type="Pfam" id="PF05947">
    <property type="entry name" value="T6SS_TssF"/>
    <property type="match status" value="1"/>
</dbReference>
<evidence type="ECO:0000313" key="1">
    <source>
        <dbReference type="EMBL" id="ROQ30555.1"/>
    </source>
</evidence>
<dbReference type="Proteomes" id="UP000268033">
    <property type="component" value="Unassembled WGS sequence"/>
</dbReference>
<keyword evidence="2" id="KW-1185">Reference proteome</keyword>
<organism evidence="1 2">
    <name type="scientific">Gallaecimonas pentaromativorans</name>
    <dbReference type="NCBI Taxonomy" id="584787"/>
    <lineage>
        <taxon>Bacteria</taxon>
        <taxon>Pseudomonadati</taxon>
        <taxon>Pseudomonadota</taxon>
        <taxon>Gammaproteobacteria</taxon>
        <taxon>Enterobacterales</taxon>
        <taxon>Gallaecimonadaceae</taxon>
        <taxon>Gallaecimonas</taxon>
    </lineage>
</organism>
<name>A0A3N1PP87_9GAMM</name>
<accession>A0A3N1PP87</accession>
<dbReference type="RefSeq" id="WP_123420394.1">
    <property type="nucleotide sequence ID" value="NZ_JBLXAC010000002.1"/>
</dbReference>
<reference evidence="1 2" key="1">
    <citation type="submission" date="2018-11" db="EMBL/GenBank/DDBJ databases">
        <title>Genomic Encyclopedia of Type Strains, Phase IV (KMG-IV): sequencing the most valuable type-strain genomes for metagenomic binning, comparative biology and taxonomic classification.</title>
        <authorList>
            <person name="Goeker M."/>
        </authorList>
    </citation>
    <scope>NUCLEOTIDE SEQUENCE [LARGE SCALE GENOMIC DNA]</scope>
    <source>
        <strain evidence="1 2">DSM 21945</strain>
    </source>
</reference>
<protein>
    <submittedName>
        <fullName evidence="1">Type VI secretion system protein ImpG</fullName>
    </submittedName>
</protein>